<protein>
    <submittedName>
        <fullName evidence="1">Uncharacterized protein</fullName>
    </submittedName>
</protein>
<reference evidence="1 2" key="1">
    <citation type="journal article" date="2022" name="DNA Res.">
        <title>Chromosomal-level genome assembly of the orchid tree Bauhinia variegata (Leguminosae; Cercidoideae) supports the allotetraploid origin hypothesis of Bauhinia.</title>
        <authorList>
            <person name="Zhong Y."/>
            <person name="Chen Y."/>
            <person name="Zheng D."/>
            <person name="Pang J."/>
            <person name="Liu Y."/>
            <person name="Luo S."/>
            <person name="Meng S."/>
            <person name="Qian L."/>
            <person name="Wei D."/>
            <person name="Dai S."/>
            <person name="Zhou R."/>
        </authorList>
    </citation>
    <scope>NUCLEOTIDE SEQUENCE [LARGE SCALE GENOMIC DNA]</scope>
    <source>
        <strain evidence="1">BV-YZ2020</strain>
    </source>
</reference>
<dbReference type="Proteomes" id="UP000828941">
    <property type="component" value="Chromosome 1"/>
</dbReference>
<name>A0ACB9Q9T8_BAUVA</name>
<proteinExistence type="predicted"/>
<comment type="caution">
    <text evidence="1">The sequence shown here is derived from an EMBL/GenBank/DDBJ whole genome shotgun (WGS) entry which is preliminary data.</text>
</comment>
<evidence type="ECO:0000313" key="1">
    <source>
        <dbReference type="EMBL" id="KAI4357593.1"/>
    </source>
</evidence>
<keyword evidence="2" id="KW-1185">Reference proteome</keyword>
<evidence type="ECO:0000313" key="2">
    <source>
        <dbReference type="Proteomes" id="UP000828941"/>
    </source>
</evidence>
<organism evidence="1 2">
    <name type="scientific">Bauhinia variegata</name>
    <name type="common">Purple orchid tree</name>
    <name type="synonym">Phanera variegata</name>
    <dbReference type="NCBI Taxonomy" id="167791"/>
    <lineage>
        <taxon>Eukaryota</taxon>
        <taxon>Viridiplantae</taxon>
        <taxon>Streptophyta</taxon>
        <taxon>Embryophyta</taxon>
        <taxon>Tracheophyta</taxon>
        <taxon>Spermatophyta</taxon>
        <taxon>Magnoliopsida</taxon>
        <taxon>eudicotyledons</taxon>
        <taxon>Gunneridae</taxon>
        <taxon>Pentapetalae</taxon>
        <taxon>rosids</taxon>
        <taxon>fabids</taxon>
        <taxon>Fabales</taxon>
        <taxon>Fabaceae</taxon>
        <taxon>Cercidoideae</taxon>
        <taxon>Cercideae</taxon>
        <taxon>Bauhiniinae</taxon>
        <taxon>Bauhinia</taxon>
    </lineage>
</organism>
<dbReference type="EMBL" id="CM039426">
    <property type="protein sequence ID" value="KAI4357593.1"/>
    <property type="molecule type" value="Genomic_DNA"/>
</dbReference>
<sequence length="188" mass="20813">MDPTKPDTNQQEQYGAPAPPDSQPPATGIPVSSAPQYPSNYPQPPSGARVAWSTGLFDCFADAKTCCITFWCPCITFGQIAEIVDRGSTSCGTSGALYALIAYFTGCACFYSCFYRSRLREQYMLEQSPCWDWLVHCCCETCALCQEYRELQNRGYNMVLGWNGNLQQQNRGVAMAPAAPTFEQGMTR</sequence>
<gene>
    <name evidence="1" type="ORF">L6164_001531</name>
</gene>
<accession>A0ACB9Q9T8</accession>